<dbReference type="PANTHER" id="PTHR43409">
    <property type="entry name" value="ANAEROBIC MAGNESIUM-PROTOPORPHYRIN IX MONOMETHYL ESTER CYCLASE-RELATED"/>
    <property type="match status" value="1"/>
</dbReference>
<evidence type="ECO:0000313" key="11">
    <source>
        <dbReference type="Proteomes" id="UP000280346"/>
    </source>
</evidence>
<dbReference type="CDD" id="cd01335">
    <property type="entry name" value="Radical_SAM"/>
    <property type="match status" value="1"/>
</dbReference>
<dbReference type="GO" id="GO:0003824">
    <property type="term" value="F:catalytic activity"/>
    <property type="evidence" value="ECO:0007669"/>
    <property type="project" value="InterPro"/>
</dbReference>
<dbReference type="InterPro" id="IPR006158">
    <property type="entry name" value="Cobalamin-bd"/>
</dbReference>
<dbReference type="EMBL" id="RZIJ01000002">
    <property type="protein sequence ID" value="RUQ75195.1"/>
    <property type="molecule type" value="Genomic_DNA"/>
</dbReference>
<dbReference type="PANTHER" id="PTHR43409:SF7">
    <property type="entry name" value="BLL1977 PROTEIN"/>
    <property type="match status" value="1"/>
</dbReference>
<dbReference type="InterPro" id="IPR007197">
    <property type="entry name" value="rSAM"/>
</dbReference>
<keyword evidence="5" id="KW-0479">Metal-binding</keyword>
<evidence type="ECO:0000259" key="8">
    <source>
        <dbReference type="PROSITE" id="PS51332"/>
    </source>
</evidence>
<evidence type="ECO:0000256" key="4">
    <source>
        <dbReference type="ARBA" id="ARBA00022691"/>
    </source>
</evidence>
<dbReference type="InterPro" id="IPR006638">
    <property type="entry name" value="Elp3/MiaA/NifB-like_rSAM"/>
</dbReference>
<evidence type="ECO:0000313" key="10">
    <source>
        <dbReference type="EMBL" id="RUQ75195.1"/>
    </source>
</evidence>
<dbReference type="SMART" id="SM00729">
    <property type="entry name" value="Elp3"/>
    <property type="match status" value="1"/>
</dbReference>
<protein>
    <submittedName>
        <fullName evidence="10">B12-binding domain-containing radical SAM protein</fullName>
    </submittedName>
</protein>
<dbReference type="Proteomes" id="UP000280346">
    <property type="component" value="Unassembled WGS sequence"/>
</dbReference>
<dbReference type="InterPro" id="IPR034466">
    <property type="entry name" value="Methyltransferase_Class_B"/>
</dbReference>
<keyword evidence="4" id="KW-0949">S-adenosyl-L-methionine</keyword>
<evidence type="ECO:0000259" key="9">
    <source>
        <dbReference type="PROSITE" id="PS51918"/>
    </source>
</evidence>
<sequence>MRILLIDAEACDGAQLTSRWSHHPLGLMHIAAAARRRFPQLDIRIFHTVTAADPQRELVRLLDAFRPGLVGVRALSIFADAFSEICRLVRRTRPDSRIIAGGPHASASFEDILERDEVDLVVHGEGEETFTELVGHLMATGALPDTLPGTILRDGGRIRRNPARPLIADIDANPWPAYDLIDLSRYRGISNHSFQSAETSAFIESSRGCPYRCVYCHIARQKSVRNRSPDNIVAEMERIVDEKGVRDFVFVDDIFNVPAASGKEVLRRIAQRLPGTRVNFPNGLRADQLDEEFLDLLEEVGTIHMALAVETASPRLQKLIGKHLKLDRARAMIESASRRFIVSGFFMVGFPTETRDEALATLDFARGLSHLCQPSLSVVRVYPKTPLWDLLEPTPEQAGLLQRQTRTTLQPRQGEPTNFYGDVFDDERMPLKSVDIDEIRGRWVREVVFDPQRIRNACRIMERYWPEENIVLFYRNYFNLKSFDRRALDELMQFADRAGEPMAS</sequence>
<comment type="caution">
    <text evidence="10">The sequence shown here is derived from an EMBL/GenBank/DDBJ whole genome shotgun (WGS) entry which is preliminary data.</text>
</comment>
<dbReference type="AlphaFoldDB" id="A0A433JE72"/>
<dbReference type="Pfam" id="PF02310">
    <property type="entry name" value="B12-binding"/>
    <property type="match status" value="1"/>
</dbReference>
<gene>
    <name evidence="10" type="ORF">EJ913_04930</name>
</gene>
<feature type="domain" description="B12-binding" evidence="8">
    <location>
        <begin position="1"/>
        <end position="144"/>
    </location>
</feature>
<keyword evidence="7" id="KW-0411">Iron-sulfur</keyword>
<dbReference type="PROSITE" id="PS51918">
    <property type="entry name" value="RADICAL_SAM"/>
    <property type="match status" value="1"/>
</dbReference>
<reference evidence="10 11" key="1">
    <citation type="submission" date="2018-12" db="EMBL/GenBank/DDBJ databases">
        <authorList>
            <person name="Yang Y."/>
        </authorList>
    </citation>
    <scope>NUCLEOTIDE SEQUENCE [LARGE SCALE GENOMIC DNA]</scope>
    <source>
        <strain evidence="10 11">GSF71</strain>
    </source>
</reference>
<dbReference type="SFLD" id="SFLDS00029">
    <property type="entry name" value="Radical_SAM"/>
    <property type="match status" value="1"/>
</dbReference>
<comment type="cofactor">
    <cofactor evidence="1">
        <name>[4Fe-4S] cluster</name>
        <dbReference type="ChEBI" id="CHEBI:49883"/>
    </cofactor>
</comment>
<evidence type="ECO:0000256" key="3">
    <source>
        <dbReference type="ARBA" id="ARBA00022679"/>
    </source>
</evidence>
<dbReference type="SUPFAM" id="SSF102114">
    <property type="entry name" value="Radical SAM enzymes"/>
    <property type="match status" value="1"/>
</dbReference>
<dbReference type="GO" id="GO:0051539">
    <property type="term" value="F:4 iron, 4 sulfur cluster binding"/>
    <property type="evidence" value="ECO:0007669"/>
    <property type="project" value="UniProtKB-KW"/>
</dbReference>
<evidence type="ECO:0000256" key="7">
    <source>
        <dbReference type="ARBA" id="ARBA00023014"/>
    </source>
</evidence>
<evidence type="ECO:0000256" key="5">
    <source>
        <dbReference type="ARBA" id="ARBA00022723"/>
    </source>
</evidence>
<dbReference type="SFLD" id="SFLDG01123">
    <property type="entry name" value="methyltransferase_(Class_B)"/>
    <property type="match status" value="1"/>
</dbReference>
<dbReference type="Pfam" id="PF04055">
    <property type="entry name" value="Radical_SAM"/>
    <property type="match status" value="1"/>
</dbReference>
<keyword evidence="11" id="KW-1185">Reference proteome</keyword>
<dbReference type="CDD" id="cd02068">
    <property type="entry name" value="radical_SAM_B12_BD"/>
    <property type="match status" value="1"/>
</dbReference>
<proteinExistence type="predicted"/>
<keyword evidence="2" id="KW-0489">Methyltransferase</keyword>
<dbReference type="InterPro" id="IPR058240">
    <property type="entry name" value="rSAM_sf"/>
</dbReference>
<dbReference type="InterPro" id="IPR051198">
    <property type="entry name" value="BchE-like"/>
</dbReference>
<dbReference type="GO" id="GO:0031419">
    <property type="term" value="F:cobalamin binding"/>
    <property type="evidence" value="ECO:0007669"/>
    <property type="project" value="InterPro"/>
</dbReference>
<dbReference type="Gene3D" id="3.80.30.20">
    <property type="entry name" value="tm_1862 like domain"/>
    <property type="match status" value="1"/>
</dbReference>
<dbReference type="PROSITE" id="PS51332">
    <property type="entry name" value="B12_BINDING"/>
    <property type="match status" value="1"/>
</dbReference>
<evidence type="ECO:0000256" key="2">
    <source>
        <dbReference type="ARBA" id="ARBA00022603"/>
    </source>
</evidence>
<keyword evidence="6" id="KW-0408">Iron</keyword>
<dbReference type="OrthoDB" id="9801424at2"/>
<keyword evidence="3" id="KW-0808">Transferase</keyword>
<evidence type="ECO:0000256" key="6">
    <source>
        <dbReference type="ARBA" id="ARBA00023004"/>
    </source>
</evidence>
<accession>A0A433JE72</accession>
<name>A0A433JE72_9PROT</name>
<dbReference type="InterPro" id="IPR023404">
    <property type="entry name" value="rSAM_horseshoe"/>
</dbReference>
<dbReference type="GO" id="GO:0046872">
    <property type="term" value="F:metal ion binding"/>
    <property type="evidence" value="ECO:0007669"/>
    <property type="project" value="UniProtKB-KW"/>
</dbReference>
<evidence type="ECO:0000256" key="1">
    <source>
        <dbReference type="ARBA" id="ARBA00001966"/>
    </source>
</evidence>
<dbReference type="SFLD" id="SFLDG01082">
    <property type="entry name" value="B12-binding_domain_containing"/>
    <property type="match status" value="1"/>
</dbReference>
<dbReference type="RefSeq" id="WP_126995341.1">
    <property type="nucleotide sequence ID" value="NZ_JBNPXW010000002.1"/>
</dbReference>
<dbReference type="Gene3D" id="3.40.50.280">
    <property type="entry name" value="Cobalamin-binding domain"/>
    <property type="match status" value="1"/>
</dbReference>
<organism evidence="10 11">
    <name type="scientific">Azospirillum doebereinerae</name>
    <dbReference type="NCBI Taxonomy" id="92933"/>
    <lineage>
        <taxon>Bacteria</taxon>
        <taxon>Pseudomonadati</taxon>
        <taxon>Pseudomonadota</taxon>
        <taxon>Alphaproteobacteria</taxon>
        <taxon>Rhodospirillales</taxon>
        <taxon>Azospirillaceae</taxon>
        <taxon>Azospirillum</taxon>
    </lineage>
</organism>
<feature type="domain" description="Radical SAM core" evidence="9">
    <location>
        <begin position="195"/>
        <end position="416"/>
    </location>
</feature>